<dbReference type="RefSeq" id="WP_109616706.1">
    <property type="nucleotide sequence ID" value="NZ_QGDO01000002.1"/>
</dbReference>
<organism evidence="1 2">
    <name type="scientific">Sediminitomix flava</name>
    <dbReference type="NCBI Taxonomy" id="379075"/>
    <lineage>
        <taxon>Bacteria</taxon>
        <taxon>Pseudomonadati</taxon>
        <taxon>Bacteroidota</taxon>
        <taxon>Cytophagia</taxon>
        <taxon>Cytophagales</taxon>
        <taxon>Flammeovirgaceae</taxon>
        <taxon>Sediminitomix</taxon>
    </lineage>
</organism>
<keyword evidence="2" id="KW-1185">Reference proteome</keyword>
<dbReference type="Proteomes" id="UP000245535">
    <property type="component" value="Unassembled WGS sequence"/>
</dbReference>
<dbReference type="SUPFAM" id="SSF101744">
    <property type="entry name" value="Rof/RNase P subunit-like"/>
    <property type="match status" value="1"/>
</dbReference>
<gene>
    <name evidence="1" type="ORF">BC781_102110</name>
</gene>
<comment type="caution">
    <text evidence="1">The sequence shown here is derived from an EMBL/GenBank/DDBJ whole genome shotgun (WGS) entry which is preliminary data.</text>
</comment>
<evidence type="ECO:0000313" key="2">
    <source>
        <dbReference type="Proteomes" id="UP000245535"/>
    </source>
</evidence>
<dbReference type="AlphaFoldDB" id="A0A315ZYX0"/>
<name>A0A315ZYX0_SEDFL</name>
<proteinExistence type="predicted"/>
<evidence type="ECO:0000313" key="1">
    <source>
        <dbReference type="EMBL" id="PWJ42567.1"/>
    </source>
</evidence>
<dbReference type="EMBL" id="QGDO01000002">
    <property type="protein sequence ID" value="PWJ42567.1"/>
    <property type="molecule type" value="Genomic_DNA"/>
</dbReference>
<evidence type="ECO:0008006" key="3">
    <source>
        <dbReference type="Google" id="ProtNLM"/>
    </source>
</evidence>
<dbReference type="OrthoDB" id="5344363at2"/>
<reference evidence="1 2" key="1">
    <citation type="submission" date="2018-03" db="EMBL/GenBank/DDBJ databases">
        <title>Genomic Encyclopedia of Archaeal and Bacterial Type Strains, Phase II (KMG-II): from individual species to whole genera.</title>
        <authorList>
            <person name="Goeker M."/>
        </authorList>
    </citation>
    <scope>NUCLEOTIDE SEQUENCE [LARGE SCALE GENOMIC DNA]</scope>
    <source>
        <strain evidence="1 2">DSM 28229</strain>
    </source>
</reference>
<dbReference type="InterPro" id="IPR023534">
    <property type="entry name" value="Rof/RNase_P-like"/>
</dbReference>
<sequence>MYKESYLPVGCDFYDELTALSFKKENLKIFFFNEKNEVDEAKGLLTDILTLQKEEFAQVGDQKVRLDKMITINGRPGPAYEEYDSYANACLSCQLGYE</sequence>
<accession>A0A315ZYX0</accession>
<protein>
    <recommendedName>
        <fullName evidence="3">Rho-binding antiterminator</fullName>
    </recommendedName>
</protein>